<gene>
    <name evidence="2" type="ORF">E2C01_000091</name>
</gene>
<dbReference type="Proteomes" id="UP000324222">
    <property type="component" value="Unassembled WGS sequence"/>
</dbReference>
<proteinExistence type="predicted"/>
<reference evidence="2 3" key="1">
    <citation type="submission" date="2019-05" db="EMBL/GenBank/DDBJ databases">
        <title>Another draft genome of Portunus trituberculatus and its Hox gene families provides insights of decapod evolution.</title>
        <authorList>
            <person name="Jeong J.-H."/>
            <person name="Song I."/>
            <person name="Kim S."/>
            <person name="Choi T."/>
            <person name="Kim D."/>
            <person name="Ryu S."/>
            <person name="Kim W."/>
        </authorList>
    </citation>
    <scope>NUCLEOTIDE SEQUENCE [LARGE SCALE GENOMIC DNA]</scope>
    <source>
        <tissue evidence="2">Muscle</tissue>
    </source>
</reference>
<evidence type="ECO:0000313" key="2">
    <source>
        <dbReference type="EMBL" id="MPC07529.1"/>
    </source>
</evidence>
<organism evidence="2 3">
    <name type="scientific">Portunus trituberculatus</name>
    <name type="common">Swimming crab</name>
    <name type="synonym">Neptunus trituberculatus</name>
    <dbReference type="NCBI Taxonomy" id="210409"/>
    <lineage>
        <taxon>Eukaryota</taxon>
        <taxon>Metazoa</taxon>
        <taxon>Ecdysozoa</taxon>
        <taxon>Arthropoda</taxon>
        <taxon>Crustacea</taxon>
        <taxon>Multicrustacea</taxon>
        <taxon>Malacostraca</taxon>
        <taxon>Eumalacostraca</taxon>
        <taxon>Eucarida</taxon>
        <taxon>Decapoda</taxon>
        <taxon>Pleocyemata</taxon>
        <taxon>Brachyura</taxon>
        <taxon>Eubrachyura</taxon>
        <taxon>Portunoidea</taxon>
        <taxon>Portunidae</taxon>
        <taxon>Portuninae</taxon>
        <taxon>Portunus</taxon>
    </lineage>
</organism>
<dbReference type="AlphaFoldDB" id="A0A5B7CDD9"/>
<sequence>MNRRAEPPAGRALPASVAGGGADAPKAKQHTLSRLAYRGKGSGNHREARKPNTGQTQQPAPAGAIRWAPRTPMWTGRCSSSSAGGGARGIIYLGRPSGHRGSCRGGPHTTPAAILLHFALACRPPALPSGRHRDPPVRPEGRPRQGKVLYNIAHTPETGGRGRPSCREREAEGGEEREGEGKESGVKDVIPERRCGTGSRVAGRGRRPSPRHPGWVSGEYGGGGRREGEEKVAVQILAAPLLTAGEAKAEARLMALGEGRCLGRGGEEIVAVGTSGCRVCRCRGALLLIGIVACGASGACEGGERLAVISE</sequence>
<feature type="compositionally biased region" description="Basic and acidic residues" evidence="1">
    <location>
        <begin position="131"/>
        <end position="143"/>
    </location>
</feature>
<keyword evidence="3" id="KW-1185">Reference proteome</keyword>
<feature type="region of interest" description="Disordered" evidence="1">
    <location>
        <begin position="1"/>
        <end position="66"/>
    </location>
</feature>
<dbReference type="EMBL" id="VSRR010000002">
    <property type="protein sequence ID" value="MPC07529.1"/>
    <property type="molecule type" value="Genomic_DNA"/>
</dbReference>
<feature type="compositionally biased region" description="Basic and acidic residues" evidence="1">
    <location>
        <begin position="165"/>
        <end position="195"/>
    </location>
</feature>
<evidence type="ECO:0000256" key="1">
    <source>
        <dbReference type="SAM" id="MobiDB-lite"/>
    </source>
</evidence>
<feature type="region of interest" description="Disordered" evidence="1">
    <location>
        <begin position="126"/>
        <end position="226"/>
    </location>
</feature>
<evidence type="ECO:0000313" key="3">
    <source>
        <dbReference type="Proteomes" id="UP000324222"/>
    </source>
</evidence>
<protein>
    <submittedName>
        <fullName evidence="2">Uncharacterized protein</fullName>
    </submittedName>
</protein>
<comment type="caution">
    <text evidence="2">The sequence shown here is derived from an EMBL/GenBank/DDBJ whole genome shotgun (WGS) entry which is preliminary data.</text>
</comment>
<name>A0A5B7CDD9_PORTR</name>
<accession>A0A5B7CDD9</accession>